<evidence type="ECO:0000313" key="2">
    <source>
        <dbReference type="EMBL" id="MFC0048999.1"/>
    </source>
</evidence>
<dbReference type="Proteomes" id="UP001589813">
    <property type="component" value="Unassembled WGS sequence"/>
</dbReference>
<dbReference type="PANTHER" id="PTHR43072">
    <property type="entry name" value="N-ACETYLTRANSFERASE"/>
    <property type="match status" value="1"/>
</dbReference>
<dbReference type="RefSeq" id="WP_377244059.1">
    <property type="nucleotide sequence ID" value="NZ_JBHLXP010000003.1"/>
</dbReference>
<feature type="domain" description="N-acetyltransferase" evidence="1">
    <location>
        <begin position="3"/>
        <end position="164"/>
    </location>
</feature>
<dbReference type="NCBIfam" id="NF040504">
    <property type="entry name" value="resist_ArsN1b"/>
    <property type="match status" value="1"/>
</dbReference>
<dbReference type="SUPFAM" id="SSF55729">
    <property type="entry name" value="Acyl-CoA N-acyltransferases (Nat)"/>
    <property type="match status" value="1"/>
</dbReference>
<name>A0ABV6BF25_9GAMM</name>
<gene>
    <name evidence="2" type="ORF">ACFFJP_11950</name>
</gene>
<dbReference type="InterPro" id="IPR016181">
    <property type="entry name" value="Acyl_CoA_acyltransferase"/>
</dbReference>
<comment type="caution">
    <text evidence="2">The sequence shown here is derived from an EMBL/GenBank/DDBJ whole genome shotgun (WGS) entry which is preliminary data.</text>
</comment>
<dbReference type="Pfam" id="PF00583">
    <property type="entry name" value="Acetyltransf_1"/>
    <property type="match status" value="1"/>
</dbReference>
<evidence type="ECO:0000259" key="1">
    <source>
        <dbReference type="PROSITE" id="PS51186"/>
    </source>
</evidence>
<dbReference type="Gene3D" id="3.40.630.30">
    <property type="match status" value="1"/>
</dbReference>
<dbReference type="EMBL" id="JBHLXP010000003">
    <property type="protein sequence ID" value="MFC0048999.1"/>
    <property type="molecule type" value="Genomic_DNA"/>
</dbReference>
<organism evidence="2 3">
    <name type="scientific">Rheinheimera tilapiae</name>
    <dbReference type="NCBI Taxonomy" id="875043"/>
    <lineage>
        <taxon>Bacteria</taxon>
        <taxon>Pseudomonadati</taxon>
        <taxon>Pseudomonadota</taxon>
        <taxon>Gammaproteobacteria</taxon>
        <taxon>Chromatiales</taxon>
        <taxon>Chromatiaceae</taxon>
        <taxon>Rheinheimera</taxon>
    </lineage>
</organism>
<proteinExistence type="predicted"/>
<accession>A0ABV6BF25</accession>
<keyword evidence="3" id="KW-1185">Reference proteome</keyword>
<evidence type="ECO:0000313" key="3">
    <source>
        <dbReference type="Proteomes" id="UP001589813"/>
    </source>
</evidence>
<dbReference type="PANTHER" id="PTHR43072:SF8">
    <property type="entry name" value="ACYLTRANSFERASE FABY-RELATED"/>
    <property type="match status" value="1"/>
</dbReference>
<dbReference type="PROSITE" id="PS51186">
    <property type="entry name" value="GNAT"/>
    <property type="match status" value="1"/>
</dbReference>
<dbReference type="CDD" id="cd04301">
    <property type="entry name" value="NAT_SF"/>
    <property type="match status" value="1"/>
</dbReference>
<reference evidence="2 3" key="1">
    <citation type="submission" date="2024-09" db="EMBL/GenBank/DDBJ databases">
        <authorList>
            <person name="Sun Q."/>
            <person name="Mori K."/>
        </authorList>
    </citation>
    <scope>NUCLEOTIDE SEQUENCE [LARGE SCALE GENOMIC DNA]</scope>
    <source>
        <strain evidence="2 3">KCTC 23315</strain>
    </source>
</reference>
<protein>
    <submittedName>
        <fullName evidence="2">Arsinothricin resistance N-acetyltransferase ArsN1 family B</fullName>
    </submittedName>
</protein>
<sequence>MTYQIRPASVTDAAPIAAIYNHYVEHTAVSFEEQTVPVDEMASRITTILQQGLPYLVATHGNDVVGYCYATPWKARAAYRYSVEVTVYLAATAQGQGLGYALYQQLFAALRAAGYHAALGGIVQPNPGSVALHEKCGMTQVALLPDIGFKFGQWHSVGYWQLLL</sequence>
<dbReference type="InterPro" id="IPR000182">
    <property type="entry name" value="GNAT_dom"/>
</dbReference>